<dbReference type="Proteomes" id="UP001164539">
    <property type="component" value="Chromosome 14"/>
</dbReference>
<dbReference type="EMBL" id="CM051407">
    <property type="protein sequence ID" value="KAJ4700750.1"/>
    <property type="molecule type" value="Genomic_DNA"/>
</dbReference>
<evidence type="ECO:0000313" key="1">
    <source>
        <dbReference type="EMBL" id="KAJ4700750.1"/>
    </source>
</evidence>
<reference evidence="1 2" key="1">
    <citation type="journal article" date="2023" name="Science">
        <title>Complex scaffold remodeling in plant triterpene biosynthesis.</title>
        <authorList>
            <person name="De La Pena R."/>
            <person name="Hodgson H."/>
            <person name="Liu J.C."/>
            <person name="Stephenson M.J."/>
            <person name="Martin A.C."/>
            <person name="Owen C."/>
            <person name="Harkess A."/>
            <person name="Leebens-Mack J."/>
            <person name="Jimenez L.E."/>
            <person name="Osbourn A."/>
            <person name="Sattely E.S."/>
        </authorList>
    </citation>
    <scope>NUCLEOTIDE SEQUENCE [LARGE SCALE GENOMIC DNA]</scope>
    <source>
        <strain evidence="2">cv. JPN11</strain>
        <tissue evidence="1">Leaf</tissue>
    </source>
</reference>
<evidence type="ECO:0000313" key="2">
    <source>
        <dbReference type="Proteomes" id="UP001164539"/>
    </source>
</evidence>
<accession>A0ACC1WNM8</accession>
<protein>
    <submittedName>
        <fullName evidence="1">Protein translocase subunit SecA</fullName>
    </submittedName>
</protein>
<name>A0ACC1WNM8_MELAZ</name>
<keyword evidence="2" id="KW-1185">Reference proteome</keyword>
<sequence>MEELPECPVCLQSYDGACTIPRVLTCGHTACETCLLKIPQKFPQTIRCPACTVLVKYPPQGPSFLPKNIDLLRLVEPSSSKSRENPKNSHHVPEFDFIPHSWSDEFYSFWKQFILPNDAVLVEEKSKEESGFRLGCLKERESQRVSLVKVGSLFSSGGDDDAVFKYSYFARVMNCLSGMRAEERDELGLILKAASKEIKFCRVLGLWGDMEDGFLCLVCERLNQIEKLGLFRDGDGFSENGLPSFAVMGMEICEALIGLNKQGLNTGCLALTCFNFDSFGHLYVDLNDVLAVGRRVAKSVAKVGSVGGKICDKDVKAFLSDLLASNVFLSPEVLYDLFKKEGIRVERVESSVGYGSDVWSLACILLSILFGKEFTNELVDYIRGVNKKASEDNSLDCLRMHMAWTEKVIYLLENKFGSEFVSLQKKFCQCLNFDPGSRPLLTNVWKCIRELIVKPEIDKMIRMDEMVSLENQGHCLVLGKLCWLPKGILEIAERDDSLGAENRDGADIDQGGEATVVKDLVEGLSDGNVKFKEMQGHRDCVTGLAVGGGFLFSSSFDKSIQVWSLQDFSHVQTFKGHEHKVTAVVYVDEEQPLCISGDGGGAIFIWSISLPLGQEPLKKWNEEKDWRYSGIHALTVSGIYLYSGGGDKTIKAWSLLDGTLSCSMSGHKSVVSTLTVCNGVLYSGSWDGTIRLWSLSDHSLLTVLAENSVGIISSVLSLTADQHTLVASHESGFIKIWQNDVFTKSMQTHKGSIFATCLEGKWLFTGGWDKTINVQELTGDEFHLDAVPIGSIPCVSVVTALLYWQGKLFVGYADRTIKVFYYGK</sequence>
<organism evidence="1 2">
    <name type="scientific">Melia azedarach</name>
    <name type="common">Chinaberry tree</name>
    <dbReference type="NCBI Taxonomy" id="155640"/>
    <lineage>
        <taxon>Eukaryota</taxon>
        <taxon>Viridiplantae</taxon>
        <taxon>Streptophyta</taxon>
        <taxon>Embryophyta</taxon>
        <taxon>Tracheophyta</taxon>
        <taxon>Spermatophyta</taxon>
        <taxon>Magnoliopsida</taxon>
        <taxon>eudicotyledons</taxon>
        <taxon>Gunneridae</taxon>
        <taxon>Pentapetalae</taxon>
        <taxon>rosids</taxon>
        <taxon>malvids</taxon>
        <taxon>Sapindales</taxon>
        <taxon>Meliaceae</taxon>
        <taxon>Melia</taxon>
    </lineage>
</organism>
<proteinExistence type="predicted"/>
<gene>
    <name evidence="1" type="ORF">OWV82_024082</name>
</gene>
<comment type="caution">
    <text evidence="1">The sequence shown here is derived from an EMBL/GenBank/DDBJ whole genome shotgun (WGS) entry which is preliminary data.</text>
</comment>